<dbReference type="AlphaFoldDB" id="A0A838L0X5"/>
<reference evidence="1 2" key="1">
    <citation type="submission" date="2020-07" db="EMBL/GenBank/DDBJ databases">
        <authorList>
            <person name="Sun Q."/>
        </authorList>
    </citation>
    <scope>NUCLEOTIDE SEQUENCE [LARGE SCALE GENOMIC DNA]</scope>
    <source>
        <strain evidence="1 2">CGMCC 1.13654</strain>
    </source>
</reference>
<accession>A0A838L0X5</accession>
<dbReference type="RefSeq" id="WP_160364940.1">
    <property type="nucleotide sequence ID" value="NZ_JACEIB010000001.1"/>
</dbReference>
<comment type="caution">
    <text evidence="1">The sequence shown here is derived from an EMBL/GenBank/DDBJ whole genome shotgun (WGS) entry which is preliminary data.</text>
</comment>
<evidence type="ECO:0000313" key="2">
    <source>
        <dbReference type="Proteomes" id="UP000570166"/>
    </source>
</evidence>
<name>A0A838L0X5_9SPHN</name>
<evidence type="ECO:0000313" key="1">
    <source>
        <dbReference type="EMBL" id="MBA2932854.1"/>
    </source>
</evidence>
<gene>
    <name evidence="1" type="ORF">HZF05_01970</name>
</gene>
<proteinExistence type="predicted"/>
<protein>
    <submittedName>
        <fullName evidence="1">Uncharacterized protein</fullName>
    </submittedName>
</protein>
<keyword evidence="2" id="KW-1185">Reference proteome</keyword>
<dbReference type="Proteomes" id="UP000570166">
    <property type="component" value="Unassembled WGS sequence"/>
</dbReference>
<organism evidence="1 2">
    <name type="scientific">Sphingomonas chungangi</name>
    <dbReference type="NCBI Taxonomy" id="2683589"/>
    <lineage>
        <taxon>Bacteria</taxon>
        <taxon>Pseudomonadati</taxon>
        <taxon>Pseudomonadota</taxon>
        <taxon>Alphaproteobacteria</taxon>
        <taxon>Sphingomonadales</taxon>
        <taxon>Sphingomonadaceae</taxon>
        <taxon>Sphingomonas</taxon>
    </lineage>
</organism>
<sequence>MAGPIIALLLSIQAPSLIPQAPPVAMPGKERPGMAYDPITETYVPIIGWKPPPLTGTVPAGTKMQYNRLGQKVGEVPVRR</sequence>
<dbReference type="EMBL" id="JACEIB010000001">
    <property type="protein sequence ID" value="MBA2932854.1"/>
    <property type="molecule type" value="Genomic_DNA"/>
</dbReference>